<proteinExistence type="predicted"/>
<organism evidence="1 2">
    <name type="scientific">Yersinia enterocolitica</name>
    <dbReference type="NCBI Taxonomy" id="630"/>
    <lineage>
        <taxon>Bacteria</taxon>
        <taxon>Pseudomonadati</taxon>
        <taxon>Pseudomonadota</taxon>
        <taxon>Gammaproteobacteria</taxon>
        <taxon>Enterobacterales</taxon>
        <taxon>Yersiniaceae</taxon>
        <taxon>Yersinia</taxon>
    </lineage>
</organism>
<protein>
    <submittedName>
        <fullName evidence="1">Uncharacterized protein</fullName>
    </submittedName>
</protein>
<evidence type="ECO:0000313" key="2">
    <source>
        <dbReference type="Proteomes" id="UP000048841"/>
    </source>
</evidence>
<sequence length="270" mass="31133">MGLFYFHHLTFVKTKYLPLMTIHFHGTPIWGDCGNVCRIALTGAGSFVSYVRPDQIRLAFQYSDEVGIDNGAFSAWRRGLKIDWADFYRWLMAYYFHEKLGFFVIPDVVDGGEADNDELIRKLPSIFRDKAAPVWHLHESIDRLIELCSEWPRVCFGSSGQYAVIRTREWRQRMDEAFEAIYCRNKFSTKIHGLRMLDGRVLGNYPLASADSTNLACNVPKTEQKYPELTRQLRELGCNENQVKAGRCAVLKNSIELVKPPTISDWIQSH</sequence>
<gene>
    <name evidence="1" type="ORF">ERS137941_03227</name>
</gene>
<reference evidence="1 2" key="1">
    <citation type="submission" date="2015-03" db="EMBL/GenBank/DDBJ databases">
        <authorList>
            <person name="Murphy D."/>
        </authorList>
    </citation>
    <scope>NUCLEOTIDE SEQUENCE [LARGE SCALE GENOMIC DNA]</scope>
    <source>
        <strain evidence="1 2">IP26249</strain>
    </source>
</reference>
<evidence type="ECO:0000313" key="1">
    <source>
        <dbReference type="EMBL" id="CFQ69967.1"/>
    </source>
</evidence>
<accession>A0A0T7P7U8</accession>
<dbReference type="EMBL" id="CGBR01000027">
    <property type="protein sequence ID" value="CFQ69967.1"/>
    <property type="molecule type" value="Genomic_DNA"/>
</dbReference>
<dbReference type="Proteomes" id="UP000048841">
    <property type="component" value="Unassembled WGS sequence"/>
</dbReference>
<dbReference type="AlphaFoldDB" id="A0A0T7P7U8"/>
<name>A0A0T7P7U8_YEREN</name>